<dbReference type="AlphaFoldDB" id="A0A7W0C792"/>
<dbReference type="SUPFAM" id="SSF48208">
    <property type="entry name" value="Six-hairpin glycosidases"/>
    <property type="match status" value="1"/>
</dbReference>
<dbReference type="RefSeq" id="WP_181550122.1">
    <property type="nucleotide sequence ID" value="NZ_JACDUS010000002.1"/>
</dbReference>
<accession>A0A7W0C792</accession>
<dbReference type="Proteomes" id="UP000525298">
    <property type="component" value="Unassembled WGS sequence"/>
</dbReference>
<dbReference type="InterPro" id="IPR008928">
    <property type="entry name" value="6-hairpin_glycosidase_sf"/>
</dbReference>
<comment type="caution">
    <text evidence="1">The sequence shown here is derived from an EMBL/GenBank/DDBJ whole genome shotgun (WGS) entry which is preliminary data.</text>
</comment>
<reference evidence="1 2" key="1">
    <citation type="submission" date="2020-07" db="EMBL/GenBank/DDBJ databases">
        <title>Genomic Encyclopedia of Type Strains, Phase IV (KMG-IV): sequencing the most valuable type-strain genomes for metagenomic binning, comparative biology and taxonomic classification.</title>
        <authorList>
            <person name="Goeker M."/>
        </authorList>
    </citation>
    <scope>NUCLEOTIDE SEQUENCE [LARGE SCALE GENOMIC DNA]</scope>
    <source>
        <strain evidence="1 2">DSM 17721</strain>
    </source>
</reference>
<evidence type="ECO:0000313" key="2">
    <source>
        <dbReference type="Proteomes" id="UP000525298"/>
    </source>
</evidence>
<name>A0A7W0C792_9BACT</name>
<organism evidence="1 2">
    <name type="scientific">Desulfosalsimonas propionicica</name>
    <dbReference type="NCBI Taxonomy" id="332175"/>
    <lineage>
        <taxon>Bacteria</taxon>
        <taxon>Pseudomonadati</taxon>
        <taxon>Thermodesulfobacteriota</taxon>
        <taxon>Desulfobacteria</taxon>
        <taxon>Desulfobacterales</taxon>
        <taxon>Desulfosalsimonadaceae</taxon>
        <taxon>Desulfosalsimonas</taxon>
    </lineage>
</organism>
<sequence>MLTRWVPWKFIIKRAAKRFGIIDPIKLAARIRRFSQPSEVQEPIELLRAGIIFHARGLVNTKAIQYNLDWIWPYWVQRQFNPSDYSFIPRGFAFSHVNLTHRNWTAVGHPDLQVYPIMDPRGLVTPLYDGWSVDCWIIDANGRPLIPSALENSNQHLDMDENALRLVHQCSENNMDLETGLQMQTQNSSGYAQIDYTGRSAAGGWLVVALRPYNPEGIQFIESIEFQNHARPFWLVNRHTRVYMDQEPDKILFSDYGEGDVFGKWADVNPNVKRVKCRVGMATSAAFFRLEENQARRIRVSVDLENDMPPASERRKITLGSWQEHLSDTARLRVPDEKIQFLYDTAVRSLLLLSAGDPVPGPYTYNRFWFRDACLMLNAMMTANMCERSRIRIDRFPRRQGRSGYFRSQEGEWDSNGQVLWIMHRYLELTGTRPPKTWLDSVLKAAEWIEEKRAPKSPGIRHGGLLPAGFSAEHLGPNDYYYWDDFWGLAGLKAASKMAGQFHSRAMAERFNRFYQDFYKCIFGSIAAIPEAKSKNAIPASPYRRMDAGAIGSLVADYPLQVTPAAEPRIMETVEYLMNDCFHKGAFFQDMIHSGINAYLTLDIAQSLLRAGDPRYKDLIEKVAELATSTGQWPEAIHPHSLGGCMGDGQHGWAAAEWVVMIRNLFVREEENHLIIGSGIFGQWLSENEPLFFGPTPTPHGPVSVTLTPAQGRLEVQINGQWRSRCPDIFVQVPGYENAAVEAGSQDNEMRIEVCEK</sequence>
<dbReference type="EMBL" id="JACDUS010000002">
    <property type="protein sequence ID" value="MBA2880437.1"/>
    <property type="molecule type" value="Genomic_DNA"/>
</dbReference>
<dbReference type="Gene3D" id="1.50.10.10">
    <property type="match status" value="1"/>
</dbReference>
<dbReference type="InterPro" id="IPR012341">
    <property type="entry name" value="6hp_glycosidase-like_sf"/>
</dbReference>
<dbReference type="GO" id="GO:0005975">
    <property type="term" value="P:carbohydrate metabolic process"/>
    <property type="evidence" value="ECO:0007669"/>
    <property type="project" value="InterPro"/>
</dbReference>
<keyword evidence="2" id="KW-1185">Reference proteome</keyword>
<protein>
    <submittedName>
        <fullName evidence="1">Uncharacterized protein</fullName>
    </submittedName>
</protein>
<evidence type="ECO:0000313" key="1">
    <source>
        <dbReference type="EMBL" id="MBA2880437.1"/>
    </source>
</evidence>
<gene>
    <name evidence="1" type="ORF">HNR65_000755</name>
</gene>
<proteinExistence type="predicted"/>